<evidence type="ECO:0000313" key="4">
    <source>
        <dbReference type="EMBL" id="EXY93174.1"/>
    </source>
</evidence>
<reference evidence="2 5" key="1">
    <citation type="submission" date="2014-02" db="EMBL/GenBank/DDBJ databases">
        <authorList>
            <person name="Sears C."/>
            <person name="Carroll K."/>
            <person name="Sack B.R."/>
            <person name="Qadri F."/>
            <person name="Myers L.L."/>
            <person name="Chung G.-T."/>
            <person name="Escheverria P."/>
            <person name="Fraser C.M."/>
            <person name="Sadzewicz L."/>
            <person name="Shefchek K.A."/>
            <person name="Tallon L."/>
            <person name="Das S.P."/>
            <person name="Daugherty S."/>
            <person name="Mongodin E.F."/>
        </authorList>
    </citation>
    <scope>NUCLEOTIDE SEQUENCE [LARGE SCALE GENOMIC DNA]</scope>
    <source>
        <strain evidence="2">3998T</strain>
        <strain evidence="5">3998T(B)3</strain>
    </source>
</reference>
<sequence length="461" mass="52815">MRKITLIMFTLLICAAQQVKAQTDSMLIRPTVDKRVELLSIIFRLTGNPEYNRNDFKLYTDRIESHFSPYKNHELISFARSLVKTDGVSYDAVMSMAINLDNQFNLPADYGSLDSRWNRNQVGPFIKLLKKFVKDSRFDAFYHSNENLYQEAVSRFMPIYKSIDTQWYNDFYGQKSNDRFHIILSMSNGPGNYGPSVTDKENVHNVFSVMGAWVTDSVGMVVYPPELILPILIHEFNHSFINFDPEMFRTSGEQIYAAVGEQMARQAYGQWSIVLTEAMVRAAVIKYMKDHNFPAVEITKETVIQKTRGFVWISKLVDELEKYSSDRTTYPTLNSYMPRLAEAYTGFAQYTANYDSIRPKVVSIDEFTNGDTTVRSDIKTITVHFDRPLVGRGHSFNYGHLGMEAMPKIINVNYANDNRTVIIGVELLPGKEYGITLLGLSFRTPEGDAIKPYEISFKTAE</sequence>
<name>A0A015TUY1_BACFG</name>
<evidence type="ECO:0000313" key="5">
    <source>
        <dbReference type="Proteomes" id="UP000020773"/>
    </source>
</evidence>
<comment type="caution">
    <text evidence="2">The sequence shown here is derived from an EMBL/GenBank/DDBJ whole genome shotgun (WGS) entry which is preliminary data.</text>
</comment>
<proteinExistence type="predicted"/>
<dbReference type="Proteomes" id="UP000020773">
    <property type="component" value="Unassembled WGS sequence"/>
</dbReference>
<keyword evidence="1" id="KW-0732">Signal</keyword>
<dbReference type="RefSeq" id="WP_008657805.1">
    <property type="nucleotide sequence ID" value="NZ_JGDB01000001.1"/>
</dbReference>
<dbReference type="EMBL" id="JGDB01000291">
    <property type="protein sequence ID" value="EXY88184.1"/>
    <property type="molecule type" value="Genomic_DNA"/>
</dbReference>
<gene>
    <name evidence="4" type="ORF">M125_0061</name>
    <name evidence="3" type="ORF">M125_5142</name>
    <name evidence="2" type="ORF">M125_5209</name>
</gene>
<evidence type="ECO:0000313" key="3">
    <source>
        <dbReference type="EMBL" id="EXY88221.1"/>
    </source>
</evidence>
<dbReference type="EMBL" id="JGDB01000001">
    <property type="protein sequence ID" value="EXY93174.1"/>
    <property type="molecule type" value="Genomic_DNA"/>
</dbReference>
<accession>A0A015TUY1</accession>
<dbReference type="GeneID" id="60369047"/>
<feature type="signal peptide" evidence="1">
    <location>
        <begin position="1"/>
        <end position="21"/>
    </location>
</feature>
<dbReference type="Pfam" id="PF16286">
    <property type="entry name" value="DUF4932"/>
    <property type="match status" value="1"/>
</dbReference>
<evidence type="ECO:0008006" key="6">
    <source>
        <dbReference type="Google" id="ProtNLM"/>
    </source>
</evidence>
<dbReference type="AlphaFoldDB" id="A0A015TUY1"/>
<dbReference type="PATRIC" id="fig|1339316.3.peg.4884"/>
<dbReference type="InterPro" id="IPR032560">
    <property type="entry name" value="DUF4932"/>
</dbReference>
<organism evidence="2 5">
    <name type="scientific">Bacteroides fragilis str. 3998T(B)3</name>
    <dbReference type="NCBI Taxonomy" id="1339316"/>
    <lineage>
        <taxon>Bacteria</taxon>
        <taxon>Pseudomonadati</taxon>
        <taxon>Bacteroidota</taxon>
        <taxon>Bacteroidia</taxon>
        <taxon>Bacteroidales</taxon>
        <taxon>Bacteroidaceae</taxon>
        <taxon>Bacteroides</taxon>
    </lineage>
</organism>
<evidence type="ECO:0000256" key="1">
    <source>
        <dbReference type="SAM" id="SignalP"/>
    </source>
</evidence>
<feature type="chain" id="PRO_5007367198" description="DUF4932 domain-containing protein" evidence="1">
    <location>
        <begin position="22"/>
        <end position="461"/>
    </location>
</feature>
<protein>
    <recommendedName>
        <fullName evidence="6">DUF4932 domain-containing protein</fullName>
    </recommendedName>
</protein>
<dbReference type="EMBL" id="JGDB01000290">
    <property type="protein sequence ID" value="EXY88221.1"/>
    <property type="molecule type" value="Genomic_DNA"/>
</dbReference>
<evidence type="ECO:0000313" key="2">
    <source>
        <dbReference type="EMBL" id="EXY88184.1"/>
    </source>
</evidence>